<evidence type="ECO:0000256" key="1">
    <source>
        <dbReference type="SAM" id="MobiDB-lite"/>
    </source>
</evidence>
<feature type="compositionally biased region" description="Basic and acidic residues" evidence="1">
    <location>
        <begin position="136"/>
        <end position="145"/>
    </location>
</feature>
<name>A0A091D9A4_FUKDA</name>
<protein>
    <submittedName>
        <fullName evidence="2">Uncharacterized protein</fullName>
    </submittedName>
</protein>
<dbReference type="AlphaFoldDB" id="A0A091D9A4"/>
<evidence type="ECO:0000313" key="2">
    <source>
        <dbReference type="EMBL" id="KFO27073.1"/>
    </source>
</evidence>
<proteinExistence type="predicted"/>
<dbReference type="EMBL" id="KN123014">
    <property type="protein sequence ID" value="KFO27073.1"/>
    <property type="molecule type" value="Genomic_DNA"/>
</dbReference>
<feature type="region of interest" description="Disordered" evidence="1">
    <location>
        <begin position="44"/>
        <end position="68"/>
    </location>
</feature>
<feature type="region of interest" description="Disordered" evidence="1">
    <location>
        <begin position="83"/>
        <end position="145"/>
    </location>
</feature>
<accession>A0A091D9A4</accession>
<evidence type="ECO:0000313" key="3">
    <source>
        <dbReference type="Proteomes" id="UP000028990"/>
    </source>
</evidence>
<sequence length="145" mass="16070">MQARPSRLCTPWQAEVAFSLCVVKQCLQSPPLCDFRCEMRPLTVAGEGRSRQSGQRNLDRAASAEDLEAPGHQALALLDARLHVDTGDAEEPLEEQPEELSAEEHQLLAKPQTVAAEGLSEEEGEHQQPEQQSSSEIKEVLKKWT</sequence>
<dbReference type="Proteomes" id="UP000028990">
    <property type="component" value="Unassembled WGS sequence"/>
</dbReference>
<feature type="compositionally biased region" description="Acidic residues" evidence="1">
    <location>
        <begin position="87"/>
        <end position="101"/>
    </location>
</feature>
<reference evidence="2 3" key="1">
    <citation type="submission" date="2013-11" db="EMBL/GenBank/DDBJ databases">
        <title>The Damaraland mole rat (Fukomys damarensis) genome and evolution of African mole rats.</title>
        <authorList>
            <person name="Gladyshev V.N."/>
            <person name="Fang X."/>
        </authorList>
    </citation>
    <scope>NUCLEOTIDE SEQUENCE [LARGE SCALE GENOMIC DNA]</scope>
    <source>
        <tissue evidence="2">Liver</tissue>
    </source>
</reference>
<gene>
    <name evidence="2" type="ORF">H920_11478</name>
</gene>
<organism evidence="2 3">
    <name type="scientific">Fukomys damarensis</name>
    <name type="common">Damaraland mole rat</name>
    <name type="synonym">Cryptomys damarensis</name>
    <dbReference type="NCBI Taxonomy" id="885580"/>
    <lineage>
        <taxon>Eukaryota</taxon>
        <taxon>Metazoa</taxon>
        <taxon>Chordata</taxon>
        <taxon>Craniata</taxon>
        <taxon>Vertebrata</taxon>
        <taxon>Euteleostomi</taxon>
        <taxon>Mammalia</taxon>
        <taxon>Eutheria</taxon>
        <taxon>Euarchontoglires</taxon>
        <taxon>Glires</taxon>
        <taxon>Rodentia</taxon>
        <taxon>Hystricomorpha</taxon>
        <taxon>Bathyergidae</taxon>
        <taxon>Fukomys</taxon>
    </lineage>
</organism>
<keyword evidence="3" id="KW-1185">Reference proteome</keyword>